<dbReference type="GO" id="GO:0005737">
    <property type="term" value="C:cytoplasm"/>
    <property type="evidence" value="ECO:0007669"/>
    <property type="project" value="TreeGrafter"/>
</dbReference>
<organism evidence="2 3">
    <name type="scientific">Stephania japonica</name>
    <dbReference type="NCBI Taxonomy" id="461633"/>
    <lineage>
        <taxon>Eukaryota</taxon>
        <taxon>Viridiplantae</taxon>
        <taxon>Streptophyta</taxon>
        <taxon>Embryophyta</taxon>
        <taxon>Tracheophyta</taxon>
        <taxon>Spermatophyta</taxon>
        <taxon>Magnoliopsida</taxon>
        <taxon>Ranunculales</taxon>
        <taxon>Menispermaceae</taxon>
        <taxon>Menispermoideae</taxon>
        <taxon>Cissampelideae</taxon>
        <taxon>Stephania</taxon>
    </lineage>
</organism>
<keyword evidence="3" id="KW-1185">Reference proteome</keyword>
<evidence type="ECO:0008006" key="4">
    <source>
        <dbReference type="Google" id="ProtNLM"/>
    </source>
</evidence>
<dbReference type="EMBL" id="JBBNAE010000008">
    <property type="protein sequence ID" value="KAK9103005.1"/>
    <property type="molecule type" value="Genomic_DNA"/>
</dbReference>
<comment type="caution">
    <text evidence="2">The sequence shown here is derived from an EMBL/GenBank/DDBJ whole genome shotgun (WGS) entry which is preliminary data.</text>
</comment>
<gene>
    <name evidence="2" type="ORF">Sjap_020259</name>
</gene>
<dbReference type="PANTHER" id="PTHR31807:SF27">
    <property type="entry name" value="QWRF MOTIF-CONTAINING PROTEIN 7"/>
    <property type="match status" value="1"/>
</dbReference>
<accession>A0AAP0I0A7</accession>
<dbReference type="GO" id="GO:0005880">
    <property type="term" value="C:nuclear microtubule"/>
    <property type="evidence" value="ECO:0007669"/>
    <property type="project" value="TreeGrafter"/>
</dbReference>
<dbReference type="InterPro" id="IPR007573">
    <property type="entry name" value="QWRF"/>
</dbReference>
<dbReference type="GO" id="GO:0051225">
    <property type="term" value="P:spindle assembly"/>
    <property type="evidence" value="ECO:0007669"/>
    <property type="project" value="TreeGrafter"/>
</dbReference>
<dbReference type="Proteomes" id="UP001417504">
    <property type="component" value="Unassembled WGS sequence"/>
</dbReference>
<protein>
    <recommendedName>
        <fullName evidence="4">QWRF motif-containing protein 7</fullName>
    </recommendedName>
</protein>
<dbReference type="Pfam" id="PF04484">
    <property type="entry name" value="QWRF"/>
    <property type="match status" value="2"/>
</dbReference>
<name>A0AAP0I0A7_9MAGN</name>
<evidence type="ECO:0000313" key="3">
    <source>
        <dbReference type="Proteomes" id="UP001417504"/>
    </source>
</evidence>
<evidence type="ECO:0000313" key="2">
    <source>
        <dbReference type="EMBL" id="KAK9103005.1"/>
    </source>
</evidence>
<comment type="similarity">
    <text evidence="1">Belongs to the QWRF family.</text>
</comment>
<dbReference type="PANTHER" id="PTHR31807">
    <property type="entry name" value="AUGMIN FAMILY MEMBER"/>
    <property type="match status" value="1"/>
</dbReference>
<dbReference type="GO" id="GO:0008017">
    <property type="term" value="F:microtubule binding"/>
    <property type="evidence" value="ECO:0007669"/>
    <property type="project" value="TreeGrafter"/>
</dbReference>
<proteinExistence type="inferred from homology"/>
<dbReference type="AlphaFoldDB" id="A0AAP0I0A7"/>
<reference evidence="2 3" key="1">
    <citation type="submission" date="2024-01" db="EMBL/GenBank/DDBJ databases">
        <title>Genome assemblies of Stephania.</title>
        <authorList>
            <person name="Yang L."/>
        </authorList>
    </citation>
    <scope>NUCLEOTIDE SEQUENCE [LARGE SCALE GENOMIC DNA]</scope>
    <source>
        <strain evidence="2">QJT</strain>
        <tissue evidence="2">Leaf</tissue>
    </source>
</reference>
<sequence length="363" mass="41050">MPARAIDEETAITPGRYSVSHHGDFSARKLVPAGKRNKAKSVTNSPSAWALSPGRSSPLAAMGSSYTTKKVEMRITTGSIINGAKVKSGGASVSDVFKFFRIKKVPRIQEEEFQRYRIWHTRLVQWRYVNARAEVAMLAQSSVAETPLMVGRNEAYASIALVIVSCNKALCLRCYWVIELSCYTINKKMCNVMLWILHLQNSVIDKRIQIQKIKQEIKLRHIVYGEIHLLDEWAKIEKRNTEAVGKLYRTLLPLATKLPLAHCAKGDTFSVYQALSILKDAMESIEATIDLFYDQVARTASLLKELVETLAQEKLGLEELAKTRAWIAALQMAASMTSKTCCRLVKQRPKRIVKPNWTRDYKM</sequence>
<evidence type="ECO:0000256" key="1">
    <source>
        <dbReference type="ARBA" id="ARBA00010016"/>
    </source>
</evidence>